<sequence length="39" mass="4341">MRGKSLRNQARHCAGLAARRGSFSRPEIEQGVTNADREN</sequence>
<feature type="region of interest" description="Disordered" evidence="1">
    <location>
        <begin position="17"/>
        <end position="39"/>
    </location>
</feature>
<dbReference type="EMBL" id="RBPT01000123">
    <property type="protein sequence ID" value="RMO49415.1"/>
    <property type="molecule type" value="Genomic_DNA"/>
</dbReference>
<proteinExistence type="predicted"/>
<evidence type="ECO:0000313" key="2">
    <source>
        <dbReference type="EMBL" id="RMO49415.1"/>
    </source>
</evidence>
<reference evidence="2 3" key="1">
    <citation type="submission" date="2018-08" db="EMBL/GenBank/DDBJ databases">
        <title>Recombination of ecologically and evolutionarily significant loci maintains genetic cohesion in the Pseudomonas syringae species complex.</title>
        <authorList>
            <person name="Dillon M."/>
            <person name="Thakur S."/>
            <person name="Almeida R.N.D."/>
            <person name="Weir B.S."/>
            <person name="Guttman D.S."/>
        </authorList>
    </citation>
    <scope>NUCLEOTIDE SEQUENCE [LARGE SCALE GENOMIC DNA]</scope>
    <source>
        <strain evidence="2 3">ICMP 867</strain>
    </source>
</reference>
<gene>
    <name evidence="2" type="ORF">ALQ41_200258</name>
</gene>
<dbReference type="AlphaFoldDB" id="A0A3M3VVD2"/>
<protein>
    <submittedName>
        <fullName evidence="2">Uncharacterized protein</fullName>
    </submittedName>
</protein>
<name>A0A3M3VVD2_PSESG</name>
<evidence type="ECO:0000256" key="1">
    <source>
        <dbReference type="SAM" id="MobiDB-lite"/>
    </source>
</evidence>
<evidence type="ECO:0000313" key="3">
    <source>
        <dbReference type="Proteomes" id="UP000280599"/>
    </source>
</evidence>
<dbReference type="Proteomes" id="UP000280599">
    <property type="component" value="Unassembled WGS sequence"/>
</dbReference>
<accession>A0A3M3VVD2</accession>
<comment type="caution">
    <text evidence="2">The sequence shown here is derived from an EMBL/GenBank/DDBJ whole genome shotgun (WGS) entry which is preliminary data.</text>
</comment>
<organism evidence="2 3">
    <name type="scientific">Pseudomonas savastanoi pv. glycinea</name>
    <name type="common">Pseudomonas syringae pv. glycinea</name>
    <dbReference type="NCBI Taxonomy" id="318"/>
    <lineage>
        <taxon>Bacteria</taxon>
        <taxon>Pseudomonadati</taxon>
        <taxon>Pseudomonadota</taxon>
        <taxon>Gammaproteobacteria</taxon>
        <taxon>Pseudomonadales</taxon>
        <taxon>Pseudomonadaceae</taxon>
        <taxon>Pseudomonas</taxon>
    </lineage>
</organism>